<comment type="caution">
    <text evidence="2">The sequence shown here is derived from an EMBL/GenBank/DDBJ whole genome shotgun (WGS) entry which is preliminary data.</text>
</comment>
<dbReference type="Pfam" id="PF13602">
    <property type="entry name" value="ADH_zinc_N_2"/>
    <property type="match status" value="1"/>
</dbReference>
<evidence type="ECO:0000259" key="1">
    <source>
        <dbReference type="SMART" id="SM00829"/>
    </source>
</evidence>
<dbReference type="EMBL" id="BMVP01000005">
    <property type="protein sequence ID" value="GHB59114.1"/>
    <property type="molecule type" value="Genomic_DNA"/>
</dbReference>
<dbReference type="InterPro" id="IPR011032">
    <property type="entry name" value="GroES-like_sf"/>
</dbReference>
<gene>
    <name evidence="2" type="ORF">GCM10010347_31320</name>
</gene>
<dbReference type="SUPFAM" id="SSF51735">
    <property type="entry name" value="NAD(P)-binding Rossmann-fold domains"/>
    <property type="match status" value="1"/>
</dbReference>
<dbReference type="Gene3D" id="3.40.50.720">
    <property type="entry name" value="NAD(P)-binding Rossmann-like Domain"/>
    <property type="match status" value="1"/>
</dbReference>
<dbReference type="InterPro" id="IPR036291">
    <property type="entry name" value="NAD(P)-bd_dom_sf"/>
</dbReference>
<name>A0ABQ3EX41_9ACTN</name>
<dbReference type="Gene3D" id="3.90.180.10">
    <property type="entry name" value="Medium-chain alcohol dehydrogenases, catalytic domain"/>
    <property type="match status" value="1"/>
</dbReference>
<sequence length="321" mass="33136">MYAFAVEAFGEPPALRELPVPEPGPGEVLIKVRAASVNPIDWKVAAGELARPGATFAFPLVLGFDVAGQVAAAGDGAPFEVGAEVFGMRRPATIAEHPYGSYAPYMTASIETAALAERPEDLGPVPAAALPMTGGTALALTRWLDPREGESLLVVGAAGGVGSYVVQLAASRGARVIAVAAGQDHDYVRGLGAAEVIDYRTADVAEAVRAGHPGGVDAALDLVDGRDLVAGRIAPLLRDGGRLASTLFAADPDAVAARGVRAVNFNYDATVSDMEELARLVTSGRLRVPETTTYPFSAMGEVYADSTAGHVRGKLTVTTEE</sequence>
<proteinExistence type="predicted"/>
<evidence type="ECO:0000313" key="3">
    <source>
        <dbReference type="Proteomes" id="UP000642673"/>
    </source>
</evidence>
<organism evidence="2 3">
    <name type="scientific">Streptomyces cirratus</name>
    <dbReference type="NCBI Taxonomy" id="68187"/>
    <lineage>
        <taxon>Bacteria</taxon>
        <taxon>Bacillati</taxon>
        <taxon>Actinomycetota</taxon>
        <taxon>Actinomycetes</taxon>
        <taxon>Kitasatosporales</taxon>
        <taxon>Streptomycetaceae</taxon>
        <taxon>Streptomyces</taxon>
    </lineage>
</organism>
<accession>A0ABQ3EX41</accession>
<dbReference type="InterPro" id="IPR020843">
    <property type="entry name" value="ER"/>
</dbReference>
<dbReference type="InterPro" id="IPR052733">
    <property type="entry name" value="Chloroplast_QOR"/>
</dbReference>
<dbReference type="Pfam" id="PF08240">
    <property type="entry name" value="ADH_N"/>
    <property type="match status" value="1"/>
</dbReference>
<dbReference type="PANTHER" id="PTHR44013">
    <property type="entry name" value="ZINC-TYPE ALCOHOL DEHYDROGENASE-LIKE PROTEIN C16A3.02C"/>
    <property type="match status" value="1"/>
</dbReference>
<feature type="domain" description="Enoyl reductase (ER)" evidence="1">
    <location>
        <begin position="10"/>
        <end position="317"/>
    </location>
</feature>
<dbReference type="SUPFAM" id="SSF50129">
    <property type="entry name" value="GroES-like"/>
    <property type="match status" value="1"/>
</dbReference>
<reference evidence="3" key="1">
    <citation type="journal article" date="2019" name="Int. J. Syst. Evol. Microbiol.">
        <title>The Global Catalogue of Microorganisms (GCM) 10K type strain sequencing project: providing services to taxonomists for standard genome sequencing and annotation.</title>
        <authorList>
            <consortium name="The Broad Institute Genomics Platform"/>
            <consortium name="The Broad Institute Genome Sequencing Center for Infectious Disease"/>
            <person name="Wu L."/>
            <person name="Ma J."/>
        </authorList>
    </citation>
    <scope>NUCLEOTIDE SEQUENCE [LARGE SCALE GENOMIC DNA]</scope>
    <source>
        <strain evidence="3">JCM 4738</strain>
    </source>
</reference>
<dbReference type="CDD" id="cd05289">
    <property type="entry name" value="MDR_like_2"/>
    <property type="match status" value="1"/>
</dbReference>
<dbReference type="InterPro" id="IPR013154">
    <property type="entry name" value="ADH-like_N"/>
</dbReference>
<dbReference type="Proteomes" id="UP000642673">
    <property type="component" value="Unassembled WGS sequence"/>
</dbReference>
<dbReference type="SMART" id="SM00829">
    <property type="entry name" value="PKS_ER"/>
    <property type="match status" value="1"/>
</dbReference>
<keyword evidence="3" id="KW-1185">Reference proteome</keyword>
<protein>
    <submittedName>
        <fullName evidence="2">NADPH:quinone reductase</fullName>
    </submittedName>
</protein>
<dbReference type="PANTHER" id="PTHR44013:SF1">
    <property type="entry name" value="ZINC-TYPE ALCOHOL DEHYDROGENASE-LIKE PROTEIN C16A3.02C"/>
    <property type="match status" value="1"/>
</dbReference>
<evidence type="ECO:0000313" key="2">
    <source>
        <dbReference type="EMBL" id="GHB59114.1"/>
    </source>
</evidence>
<dbReference type="RefSeq" id="WP_190184772.1">
    <property type="nucleotide sequence ID" value="NZ_BMVP01000005.1"/>
</dbReference>